<dbReference type="PANTHER" id="PTHR11014">
    <property type="entry name" value="PEPTIDASE M20 FAMILY MEMBER"/>
    <property type="match status" value="1"/>
</dbReference>
<evidence type="ECO:0000259" key="3">
    <source>
        <dbReference type="Pfam" id="PF07687"/>
    </source>
</evidence>
<evidence type="ECO:0000313" key="5">
    <source>
        <dbReference type="Proteomes" id="UP000282125"/>
    </source>
</evidence>
<dbReference type="AlphaFoldDB" id="A0A3P3DKQ9"/>
<dbReference type="CDD" id="cd05666">
    <property type="entry name" value="M20_Acy1-like"/>
    <property type="match status" value="1"/>
</dbReference>
<dbReference type="EMBL" id="RRAZ01000012">
    <property type="protein sequence ID" value="RRH74755.1"/>
    <property type="molecule type" value="Genomic_DNA"/>
</dbReference>
<accession>A0A3P3DKQ9</accession>
<comment type="cofactor">
    <cofactor evidence="2">
        <name>Mn(2+)</name>
        <dbReference type="ChEBI" id="CHEBI:29035"/>
    </cofactor>
    <text evidence="2">The Mn(2+) ion enhances activity.</text>
</comment>
<dbReference type="GO" id="GO:0019877">
    <property type="term" value="P:diaminopimelate biosynthetic process"/>
    <property type="evidence" value="ECO:0007669"/>
    <property type="project" value="UniProtKB-ARBA"/>
</dbReference>
<dbReference type="Gene3D" id="3.30.70.360">
    <property type="match status" value="1"/>
</dbReference>
<keyword evidence="1 4" id="KW-0378">Hydrolase</keyword>
<dbReference type="GO" id="GO:0046872">
    <property type="term" value="F:metal ion binding"/>
    <property type="evidence" value="ECO:0007669"/>
    <property type="project" value="UniProtKB-KW"/>
</dbReference>
<dbReference type="Pfam" id="PF07687">
    <property type="entry name" value="M20_dimer"/>
    <property type="match status" value="1"/>
</dbReference>
<dbReference type="PIRSF" id="PIRSF005962">
    <property type="entry name" value="Pept_M20D_amidohydro"/>
    <property type="match status" value="1"/>
</dbReference>
<feature type="binding site" evidence="2">
    <location>
        <position position="139"/>
    </location>
    <ligand>
        <name>Mn(2+)</name>
        <dbReference type="ChEBI" id="CHEBI:29035"/>
        <label>2</label>
    </ligand>
</feature>
<sequence>MPVKNRLAELQPEIAAWRQHLHENPELQYELYKTSAFVEARLREMELDEITTGIGKTGVVGVIKGRSNTSGKVVLLRADMDALPILEDTGLEYQSKTPGVMHACGHDGHTAMLLGASKYLSETRNFDGTVVLMFQPAEEGGAGAKAMIDDGILTRWGKVSEAYGMHNWPGIATGQFAVKPGPLMAATNTFRIVVKGRGGHAAKPHDTIDPTVIGSQIVLALQTIASRVNDPLKSIVVSVTSFQTSSEAYNVIPQQVELRGTVRTLYKESRELAGERVKAIAEGTALAHGAEAEVEWIEGYPGVINHEVETGYAIKVAEEVSGVPVHPILPTMGGEDFAYVLEEVPGAYIFMGNGDTAGVHHPAYNFDDTAIPAGSSWLVGMVESRLPIA</sequence>
<dbReference type="InterPro" id="IPR011650">
    <property type="entry name" value="Peptidase_M20_dimer"/>
</dbReference>
<dbReference type="Gene3D" id="3.40.630.10">
    <property type="entry name" value="Zn peptidases"/>
    <property type="match status" value="1"/>
</dbReference>
<feature type="domain" description="Peptidase M20 dimerisation" evidence="3">
    <location>
        <begin position="189"/>
        <end position="283"/>
    </location>
</feature>
<dbReference type="SUPFAM" id="SSF53187">
    <property type="entry name" value="Zn-dependent exopeptidases"/>
    <property type="match status" value="1"/>
</dbReference>
<keyword evidence="2" id="KW-0479">Metal-binding</keyword>
<dbReference type="PANTHER" id="PTHR11014:SF63">
    <property type="entry name" value="METALLOPEPTIDASE, PUTATIVE (AFU_ORTHOLOGUE AFUA_6G09600)-RELATED"/>
    <property type="match status" value="1"/>
</dbReference>
<dbReference type="Proteomes" id="UP000282125">
    <property type="component" value="Unassembled WGS sequence"/>
</dbReference>
<feature type="binding site" evidence="2">
    <location>
        <position position="104"/>
    </location>
    <ligand>
        <name>Mn(2+)</name>
        <dbReference type="ChEBI" id="CHEBI:29035"/>
        <label>2</label>
    </ligand>
</feature>
<dbReference type="Pfam" id="PF01546">
    <property type="entry name" value="Peptidase_M20"/>
    <property type="match status" value="1"/>
</dbReference>
<organism evidence="4 5">
    <name type="scientific">Falsigemmobacter faecalis</name>
    <dbReference type="NCBI Taxonomy" id="2488730"/>
    <lineage>
        <taxon>Bacteria</taxon>
        <taxon>Pseudomonadati</taxon>
        <taxon>Pseudomonadota</taxon>
        <taxon>Alphaproteobacteria</taxon>
        <taxon>Rhodobacterales</taxon>
        <taxon>Paracoccaceae</taxon>
        <taxon>Falsigemmobacter</taxon>
    </lineage>
</organism>
<name>A0A3P3DKQ9_9RHOB</name>
<dbReference type="NCBIfam" id="TIGR01891">
    <property type="entry name" value="amidohydrolases"/>
    <property type="match status" value="1"/>
</dbReference>
<dbReference type="OrthoDB" id="9777385at2"/>
<dbReference type="GO" id="GO:0050118">
    <property type="term" value="F:N-acetyldiaminopimelate deacetylase activity"/>
    <property type="evidence" value="ECO:0007669"/>
    <property type="project" value="UniProtKB-ARBA"/>
</dbReference>
<feature type="binding site" evidence="2">
    <location>
        <position position="166"/>
    </location>
    <ligand>
        <name>Mn(2+)</name>
        <dbReference type="ChEBI" id="CHEBI:29035"/>
        <label>2</label>
    </ligand>
</feature>
<keyword evidence="2" id="KW-0464">Manganese</keyword>
<dbReference type="InterPro" id="IPR017439">
    <property type="entry name" value="Amidohydrolase"/>
</dbReference>
<proteinExistence type="predicted"/>
<evidence type="ECO:0000313" key="4">
    <source>
        <dbReference type="EMBL" id="RRH74755.1"/>
    </source>
</evidence>
<dbReference type="InterPro" id="IPR002933">
    <property type="entry name" value="Peptidase_M20"/>
</dbReference>
<evidence type="ECO:0000256" key="2">
    <source>
        <dbReference type="PIRSR" id="PIRSR005962-1"/>
    </source>
</evidence>
<protein>
    <submittedName>
        <fullName evidence="4">Amidohydrolase</fullName>
    </submittedName>
</protein>
<dbReference type="SUPFAM" id="SSF55031">
    <property type="entry name" value="Bacterial exopeptidase dimerisation domain"/>
    <property type="match status" value="1"/>
</dbReference>
<dbReference type="RefSeq" id="WP_124964802.1">
    <property type="nucleotide sequence ID" value="NZ_RRAZ01000012.1"/>
</dbReference>
<reference evidence="4 5" key="1">
    <citation type="submission" date="2018-11" db="EMBL/GenBank/DDBJ databases">
        <title>Gemmobacter sp. nov., YIM 102744-1 draft genome.</title>
        <authorList>
            <person name="Li G."/>
            <person name="Jiang Y."/>
        </authorList>
    </citation>
    <scope>NUCLEOTIDE SEQUENCE [LARGE SCALE GENOMIC DNA]</scope>
    <source>
        <strain evidence="4 5">YIM 102744-1</strain>
    </source>
</reference>
<dbReference type="InterPro" id="IPR036264">
    <property type="entry name" value="Bact_exopeptidase_dim_dom"/>
</dbReference>
<evidence type="ECO:0000256" key="1">
    <source>
        <dbReference type="ARBA" id="ARBA00022801"/>
    </source>
</evidence>
<gene>
    <name evidence="4" type="ORF">EG244_09640</name>
</gene>
<feature type="binding site" evidence="2">
    <location>
        <position position="360"/>
    </location>
    <ligand>
        <name>Mn(2+)</name>
        <dbReference type="ChEBI" id="CHEBI:29035"/>
        <label>2</label>
    </ligand>
</feature>
<dbReference type="FunFam" id="3.30.70.360:FF:000001">
    <property type="entry name" value="N-acetyldiaminopimelate deacetylase"/>
    <property type="match status" value="1"/>
</dbReference>
<comment type="caution">
    <text evidence="4">The sequence shown here is derived from an EMBL/GenBank/DDBJ whole genome shotgun (WGS) entry which is preliminary data.</text>
</comment>
<keyword evidence="5" id="KW-1185">Reference proteome</keyword>
<feature type="binding site" evidence="2">
    <location>
        <position position="106"/>
    </location>
    <ligand>
        <name>Mn(2+)</name>
        <dbReference type="ChEBI" id="CHEBI:29035"/>
        <label>2</label>
    </ligand>
</feature>